<dbReference type="SMART" id="SM00065">
    <property type="entry name" value="GAF"/>
    <property type="match status" value="2"/>
</dbReference>
<feature type="domain" description="Histidine kinase/HSP90-like ATPase" evidence="5">
    <location>
        <begin position="436"/>
        <end position="529"/>
    </location>
</feature>
<dbReference type="Pfam" id="PF02518">
    <property type="entry name" value="HATPase_c"/>
    <property type="match status" value="1"/>
</dbReference>
<dbReference type="Gene3D" id="3.30.565.10">
    <property type="entry name" value="Histidine kinase-like ATPase, C-terminal domain"/>
    <property type="match status" value="1"/>
</dbReference>
<keyword evidence="7" id="KW-1185">Reference proteome</keyword>
<keyword evidence="3" id="KW-0902">Two-component regulatory system</keyword>
<dbReference type="RefSeq" id="WP_344313126.1">
    <property type="nucleotide sequence ID" value="NZ_BAAANY010000020.1"/>
</dbReference>
<name>A0ABN2I1C1_9ACTN</name>
<proteinExistence type="predicted"/>
<protein>
    <submittedName>
        <fullName evidence="6">GAF domain-containing sensor histidine kinase</fullName>
    </submittedName>
</protein>
<evidence type="ECO:0000256" key="3">
    <source>
        <dbReference type="ARBA" id="ARBA00023012"/>
    </source>
</evidence>
<dbReference type="SMART" id="SM00387">
    <property type="entry name" value="HATPase_c"/>
    <property type="match status" value="1"/>
</dbReference>
<evidence type="ECO:0000313" key="6">
    <source>
        <dbReference type="EMBL" id="GAA1696941.1"/>
    </source>
</evidence>
<evidence type="ECO:0000259" key="5">
    <source>
        <dbReference type="SMART" id="SM00387"/>
    </source>
</evidence>
<dbReference type="Pfam" id="PF01590">
    <property type="entry name" value="GAF"/>
    <property type="match status" value="2"/>
</dbReference>
<organism evidence="6 7">
    <name type="scientific">Fodinicola feengrottensis</name>
    <dbReference type="NCBI Taxonomy" id="435914"/>
    <lineage>
        <taxon>Bacteria</taxon>
        <taxon>Bacillati</taxon>
        <taxon>Actinomycetota</taxon>
        <taxon>Actinomycetes</taxon>
        <taxon>Mycobacteriales</taxon>
        <taxon>Fodinicola</taxon>
    </lineage>
</organism>
<dbReference type="Pfam" id="PF07730">
    <property type="entry name" value="HisKA_3"/>
    <property type="match status" value="1"/>
</dbReference>
<evidence type="ECO:0000259" key="4">
    <source>
        <dbReference type="SMART" id="SM00065"/>
    </source>
</evidence>
<dbReference type="InterPro" id="IPR050482">
    <property type="entry name" value="Sensor_HK_TwoCompSys"/>
</dbReference>
<dbReference type="PANTHER" id="PTHR24421:SF56">
    <property type="entry name" value="OXYGEN SENSOR HISTIDINE KINASE RESPONSE REGULATOR DOST"/>
    <property type="match status" value="1"/>
</dbReference>
<gene>
    <name evidence="6" type="ORF">GCM10009765_52840</name>
</gene>
<sequence>MSEPSVHHLVDAVAGVVGEDDLPDLLRKVVDSARALVSARFGGLGVLAPDGSLAEFIHSGADYRMGTFEAELGNTLDHPTIAGFPPAHPLLESPLVVPVTTGDSVFGNLYLAAKTDGTAFTSADQAMMGMFATAAGSAIQCALRRADLDRREQWLEASHLVTTAMLAGKGPSMAMRLIAERARKVAGAPAAAITRPNAARTELIFEIVDLGVDLGVPVLGITVPIEGSSTGLAFTTGRRVLVRGYGGHVVAKEAAARARLPTAVTDLDSAVCIPLVAGDEPIGVLTVARFSGQQPFTEREADLAEMFANDAALAVEFARAEDDRRRLAVLEDRDRIARDLHDLVIQRLFAIGLGLEGISKLIMRPEVAARMTGFVRDIDRTMDDLRASIFSLQESVRRPDSLRSELLRLALEAAAVLGFEPRLDFDGPVDSVVLADVRADLIAALREALTNIARHAGATAVLVEVSVDRAGQHLTMVVDDNGVGIPEQRHRSSGLANLADRAARHGGDFSATQVPAGGTRVVWTAAIPSTTPALATRGRNS</sequence>
<dbReference type="InterPro" id="IPR036890">
    <property type="entry name" value="HATPase_C_sf"/>
</dbReference>
<dbReference type="InterPro" id="IPR003594">
    <property type="entry name" value="HATPase_dom"/>
</dbReference>
<dbReference type="SUPFAM" id="SSF55874">
    <property type="entry name" value="ATPase domain of HSP90 chaperone/DNA topoisomerase II/histidine kinase"/>
    <property type="match status" value="1"/>
</dbReference>
<dbReference type="Gene3D" id="3.30.450.40">
    <property type="match status" value="2"/>
</dbReference>
<feature type="domain" description="GAF" evidence="4">
    <location>
        <begin position="170"/>
        <end position="325"/>
    </location>
</feature>
<dbReference type="InterPro" id="IPR003018">
    <property type="entry name" value="GAF"/>
</dbReference>
<dbReference type="CDD" id="cd16917">
    <property type="entry name" value="HATPase_UhpB-NarQ-NarX-like"/>
    <property type="match status" value="1"/>
</dbReference>
<evidence type="ECO:0000256" key="2">
    <source>
        <dbReference type="ARBA" id="ARBA00022777"/>
    </source>
</evidence>
<evidence type="ECO:0000313" key="7">
    <source>
        <dbReference type="Proteomes" id="UP001500618"/>
    </source>
</evidence>
<keyword evidence="2 6" id="KW-0418">Kinase</keyword>
<reference evidence="6 7" key="1">
    <citation type="journal article" date="2019" name="Int. J. Syst. Evol. Microbiol.">
        <title>The Global Catalogue of Microorganisms (GCM) 10K type strain sequencing project: providing services to taxonomists for standard genome sequencing and annotation.</title>
        <authorList>
            <consortium name="The Broad Institute Genomics Platform"/>
            <consortium name="The Broad Institute Genome Sequencing Center for Infectious Disease"/>
            <person name="Wu L."/>
            <person name="Ma J."/>
        </authorList>
    </citation>
    <scope>NUCLEOTIDE SEQUENCE [LARGE SCALE GENOMIC DNA]</scope>
    <source>
        <strain evidence="6 7">JCM 14718</strain>
    </source>
</reference>
<keyword evidence="1" id="KW-0808">Transferase</keyword>
<accession>A0ABN2I1C1</accession>
<dbReference type="SUPFAM" id="SSF55781">
    <property type="entry name" value="GAF domain-like"/>
    <property type="match status" value="2"/>
</dbReference>
<dbReference type="GO" id="GO:0016301">
    <property type="term" value="F:kinase activity"/>
    <property type="evidence" value="ECO:0007669"/>
    <property type="project" value="UniProtKB-KW"/>
</dbReference>
<dbReference type="Gene3D" id="1.20.5.1930">
    <property type="match status" value="1"/>
</dbReference>
<dbReference type="InterPro" id="IPR011712">
    <property type="entry name" value="Sig_transdc_His_kin_sub3_dim/P"/>
</dbReference>
<feature type="domain" description="GAF" evidence="4">
    <location>
        <begin position="21"/>
        <end position="153"/>
    </location>
</feature>
<dbReference type="EMBL" id="BAAANY010000020">
    <property type="protein sequence ID" value="GAA1696941.1"/>
    <property type="molecule type" value="Genomic_DNA"/>
</dbReference>
<dbReference type="InterPro" id="IPR029016">
    <property type="entry name" value="GAF-like_dom_sf"/>
</dbReference>
<comment type="caution">
    <text evidence="6">The sequence shown here is derived from an EMBL/GenBank/DDBJ whole genome shotgun (WGS) entry which is preliminary data.</text>
</comment>
<dbReference type="Proteomes" id="UP001500618">
    <property type="component" value="Unassembled WGS sequence"/>
</dbReference>
<evidence type="ECO:0000256" key="1">
    <source>
        <dbReference type="ARBA" id="ARBA00022679"/>
    </source>
</evidence>
<dbReference type="PANTHER" id="PTHR24421">
    <property type="entry name" value="NITRATE/NITRITE SENSOR PROTEIN NARX-RELATED"/>
    <property type="match status" value="1"/>
</dbReference>